<sequence>MSERCFVKCVVKPGTSLELSERQCVAKCMDRYMESWNVVSRAYANRIQTYSSDS</sequence>
<evidence type="ECO:0000256" key="2">
    <source>
        <dbReference type="ARBA" id="ARBA00022448"/>
    </source>
</evidence>
<evidence type="ECO:0000256" key="6">
    <source>
        <dbReference type="ARBA" id="ARBA00023010"/>
    </source>
</evidence>
<dbReference type="GO" id="GO:0045039">
    <property type="term" value="P:protein insertion into mitochondrial inner membrane"/>
    <property type="evidence" value="ECO:0007669"/>
    <property type="project" value="UniProtKB-ARBA"/>
</dbReference>
<keyword evidence="10" id="KW-0999">Mitochondrion inner membrane</keyword>
<evidence type="ECO:0000313" key="12">
    <source>
        <dbReference type="EMBL" id="KJE93639.1"/>
    </source>
</evidence>
<comment type="similarity">
    <text evidence="1 10">Belongs to the small Tim family.</text>
</comment>
<evidence type="ECO:0000256" key="4">
    <source>
        <dbReference type="ARBA" id="ARBA00022833"/>
    </source>
</evidence>
<dbReference type="GO" id="GO:0015031">
    <property type="term" value="P:protein transport"/>
    <property type="evidence" value="ECO:0007669"/>
    <property type="project" value="UniProtKB-KW"/>
</dbReference>
<keyword evidence="6 10" id="KW-0811">Translocation</keyword>
<dbReference type="Gene3D" id="1.10.287.810">
    <property type="entry name" value="Mitochondrial import inner membrane translocase subunit tim13 like domains"/>
    <property type="match status" value="1"/>
</dbReference>
<accession>A0A0D2X339</accession>
<dbReference type="PhylomeDB" id="A0A0D2X339"/>
<dbReference type="OrthoDB" id="7813104at2759"/>
<keyword evidence="3" id="KW-0479">Metal-binding</keyword>
<evidence type="ECO:0000256" key="3">
    <source>
        <dbReference type="ARBA" id="ARBA00022723"/>
    </source>
</evidence>
<keyword evidence="8 10" id="KW-1015">Disulfide bond</keyword>
<evidence type="ECO:0000256" key="5">
    <source>
        <dbReference type="ARBA" id="ARBA00022927"/>
    </source>
</evidence>
<gene>
    <name evidence="12" type="ORF">CAOG_004394</name>
</gene>
<keyword evidence="10" id="KW-0472">Membrane</keyword>
<dbReference type="SUPFAM" id="SSF144122">
    <property type="entry name" value="Tim10-like"/>
    <property type="match status" value="1"/>
</dbReference>
<keyword evidence="7 10" id="KW-0496">Mitochondrion</keyword>
<dbReference type="eggNOG" id="KOG1733">
    <property type="taxonomic scope" value="Eukaryota"/>
</dbReference>
<evidence type="ECO:0000256" key="8">
    <source>
        <dbReference type="ARBA" id="ARBA00023157"/>
    </source>
</evidence>
<dbReference type="GO" id="GO:0005743">
    <property type="term" value="C:mitochondrial inner membrane"/>
    <property type="evidence" value="ECO:0007669"/>
    <property type="project" value="UniProtKB-SubCell"/>
</dbReference>
<evidence type="ECO:0000313" key="13">
    <source>
        <dbReference type="Proteomes" id="UP000008743"/>
    </source>
</evidence>
<dbReference type="InParanoid" id="A0A0D2X339"/>
<dbReference type="EMBL" id="KE346365">
    <property type="protein sequence ID" value="KJE93639.1"/>
    <property type="molecule type" value="Genomic_DNA"/>
</dbReference>
<keyword evidence="9 10" id="KW-0143">Chaperone</keyword>
<proteinExistence type="inferred from homology"/>
<dbReference type="Proteomes" id="UP000008743">
    <property type="component" value="Unassembled WGS sequence"/>
</dbReference>
<dbReference type="GO" id="GO:0042719">
    <property type="term" value="C:mitochondrial intermembrane space chaperone complex"/>
    <property type="evidence" value="ECO:0007669"/>
    <property type="project" value="UniProtKB-ARBA"/>
</dbReference>
<evidence type="ECO:0000259" key="11">
    <source>
        <dbReference type="Pfam" id="PF02953"/>
    </source>
</evidence>
<keyword evidence="2 10" id="KW-0813">Transport</keyword>
<dbReference type="STRING" id="595528.A0A0D2X339"/>
<protein>
    <recommendedName>
        <fullName evidence="10">Mitochondrial import inner membrane translocase subunit</fullName>
    </recommendedName>
</protein>
<organism evidence="12 13">
    <name type="scientific">Capsaspora owczarzaki (strain ATCC 30864)</name>
    <dbReference type="NCBI Taxonomy" id="595528"/>
    <lineage>
        <taxon>Eukaryota</taxon>
        <taxon>Filasterea</taxon>
        <taxon>Capsaspora</taxon>
    </lineage>
</organism>
<evidence type="ECO:0000256" key="7">
    <source>
        <dbReference type="ARBA" id="ARBA00023128"/>
    </source>
</evidence>
<name>A0A0D2X339_CAPO3</name>
<feature type="domain" description="Tim10-like" evidence="11">
    <location>
        <begin position="1"/>
        <end position="44"/>
    </location>
</feature>
<evidence type="ECO:0000256" key="9">
    <source>
        <dbReference type="ARBA" id="ARBA00023186"/>
    </source>
</evidence>
<keyword evidence="13" id="KW-1185">Reference proteome</keyword>
<dbReference type="AlphaFoldDB" id="A0A0D2X339"/>
<keyword evidence="5 10" id="KW-0653">Protein transport</keyword>
<comment type="subcellular location">
    <subcellularLocation>
        <location evidence="10">Mitochondrion inner membrane</location>
        <topology evidence="10">Peripheral membrane protein</topology>
        <orientation evidence="10">Intermembrane side</orientation>
    </subcellularLocation>
</comment>
<dbReference type="GO" id="GO:0046872">
    <property type="term" value="F:metal ion binding"/>
    <property type="evidence" value="ECO:0007669"/>
    <property type="project" value="UniProtKB-KW"/>
</dbReference>
<keyword evidence="4" id="KW-0862">Zinc</keyword>
<comment type="domain">
    <text evidence="10">The twin CX3C motif contains 4 conserved Cys residues that form 2 disulfide bonds in the mitochondrial intermembrane space.</text>
</comment>
<reference evidence="13" key="1">
    <citation type="submission" date="2011-02" db="EMBL/GenBank/DDBJ databases">
        <title>The Genome Sequence of Capsaspora owczarzaki ATCC 30864.</title>
        <authorList>
            <person name="Russ C."/>
            <person name="Cuomo C."/>
            <person name="Burger G."/>
            <person name="Gray M.W."/>
            <person name="Holland P.W.H."/>
            <person name="King N."/>
            <person name="Lang F.B.F."/>
            <person name="Roger A.J."/>
            <person name="Ruiz-Trillo I."/>
            <person name="Young S.K."/>
            <person name="Zeng Q."/>
            <person name="Gargeya S."/>
            <person name="Alvarado L."/>
            <person name="Berlin A."/>
            <person name="Chapman S.B."/>
            <person name="Chen Z."/>
            <person name="Freedman E."/>
            <person name="Gellesch M."/>
            <person name="Goldberg J."/>
            <person name="Griggs A."/>
            <person name="Gujja S."/>
            <person name="Heilman E."/>
            <person name="Heiman D."/>
            <person name="Howarth C."/>
            <person name="Mehta T."/>
            <person name="Neiman D."/>
            <person name="Pearson M."/>
            <person name="Roberts A."/>
            <person name="Saif S."/>
            <person name="Shea T."/>
            <person name="Shenoy N."/>
            <person name="Sisk P."/>
            <person name="Stolte C."/>
            <person name="Sykes S."/>
            <person name="White J."/>
            <person name="Yandava C."/>
            <person name="Haas B."/>
            <person name="Nusbaum C."/>
            <person name="Birren B."/>
        </authorList>
    </citation>
    <scope>NUCLEOTIDE SEQUENCE</scope>
    <source>
        <strain evidence="13">ATCC 30864</strain>
    </source>
</reference>
<evidence type="ECO:0000256" key="1">
    <source>
        <dbReference type="ARBA" id="ARBA00006720"/>
    </source>
</evidence>
<dbReference type="FunFam" id="1.10.287.810:FF:000001">
    <property type="entry name" value="mitochondrial import inner membrane translocase subunit TIM13"/>
    <property type="match status" value="1"/>
</dbReference>
<dbReference type="FunCoup" id="A0A0D2X339">
    <property type="interactions" value="237"/>
</dbReference>
<dbReference type="Pfam" id="PF02953">
    <property type="entry name" value="zf-Tim10_DDP"/>
    <property type="match status" value="1"/>
</dbReference>
<comment type="function">
    <text evidence="10">Mitochondrial intermembrane chaperone that participates in the import and insertion of some multi-pass transmembrane proteins into the mitochondrial inner membrane. Also required for the transfer of beta-barrel precursors from the TOM complex to the sorting and assembly machinery (SAM complex) of the outer membrane. Acts as a chaperone-like protein that protects the hydrophobic precursors from aggregation and guide them through the mitochondrial intermembrane space.</text>
</comment>
<dbReference type="InterPro" id="IPR004217">
    <property type="entry name" value="Tim10-like"/>
</dbReference>
<evidence type="ECO:0000256" key="10">
    <source>
        <dbReference type="RuleBase" id="RU367043"/>
    </source>
</evidence>
<dbReference type="InterPro" id="IPR035427">
    <property type="entry name" value="Tim10-like_dom_sf"/>
</dbReference>
<comment type="subunit">
    <text evidence="10">Heterohexamer.</text>
</comment>